<proteinExistence type="predicted"/>
<dbReference type="EMBL" id="KQ979609">
    <property type="protein sequence ID" value="KYN20193.1"/>
    <property type="molecule type" value="Genomic_DNA"/>
</dbReference>
<protein>
    <submittedName>
        <fullName evidence="1">Uncharacterized protein</fullName>
    </submittedName>
</protein>
<evidence type="ECO:0000313" key="2">
    <source>
        <dbReference type="Proteomes" id="UP000078492"/>
    </source>
</evidence>
<feature type="non-terminal residue" evidence="1">
    <location>
        <position position="1"/>
    </location>
</feature>
<name>A0A195E4V4_9HYME</name>
<sequence>LGLTVKGPNVRRQAVSGVDATTLLVGVVGVELRQTEGLANPYPDRGGKASLLGGGEIRHGTQRACTLSTVPGHTRVLRLIGLLMLMLKHTHASRQGAKHGEALHRGLICPSGGLTVATSGLCHGTRLGSHHS</sequence>
<keyword evidence="2" id="KW-1185">Reference proteome</keyword>
<organism evidence="1 2">
    <name type="scientific">Trachymyrmex cornetzi</name>
    <dbReference type="NCBI Taxonomy" id="471704"/>
    <lineage>
        <taxon>Eukaryota</taxon>
        <taxon>Metazoa</taxon>
        <taxon>Ecdysozoa</taxon>
        <taxon>Arthropoda</taxon>
        <taxon>Hexapoda</taxon>
        <taxon>Insecta</taxon>
        <taxon>Pterygota</taxon>
        <taxon>Neoptera</taxon>
        <taxon>Endopterygota</taxon>
        <taxon>Hymenoptera</taxon>
        <taxon>Apocrita</taxon>
        <taxon>Aculeata</taxon>
        <taxon>Formicoidea</taxon>
        <taxon>Formicidae</taxon>
        <taxon>Myrmicinae</taxon>
        <taxon>Trachymyrmex</taxon>
    </lineage>
</organism>
<dbReference type="AlphaFoldDB" id="A0A195E4V4"/>
<dbReference type="Proteomes" id="UP000078492">
    <property type="component" value="Unassembled WGS sequence"/>
</dbReference>
<evidence type="ECO:0000313" key="1">
    <source>
        <dbReference type="EMBL" id="KYN20193.1"/>
    </source>
</evidence>
<gene>
    <name evidence="1" type="ORF">ALC57_07483</name>
</gene>
<accession>A0A195E4V4</accession>
<reference evidence="1 2" key="1">
    <citation type="submission" date="2015-09" db="EMBL/GenBank/DDBJ databases">
        <title>Trachymyrmex cornetzi WGS genome.</title>
        <authorList>
            <person name="Nygaard S."/>
            <person name="Hu H."/>
            <person name="Boomsma J."/>
            <person name="Zhang G."/>
        </authorList>
    </citation>
    <scope>NUCLEOTIDE SEQUENCE [LARGE SCALE GENOMIC DNA]</scope>
    <source>
        <strain evidence="1">Tcor2-1</strain>
        <tissue evidence="1">Whole body</tissue>
    </source>
</reference>